<dbReference type="InterPro" id="IPR001890">
    <property type="entry name" value="RNA-binding_CRM"/>
</dbReference>
<dbReference type="PANTHER" id="PTHR40065:SF3">
    <property type="entry name" value="RNA-BINDING PROTEIN YHBY"/>
    <property type="match status" value="1"/>
</dbReference>
<dbReference type="Pfam" id="PF01985">
    <property type="entry name" value="CRS1_YhbY"/>
    <property type="match status" value="1"/>
</dbReference>
<sequence length="97" mass="11022">MTLTGKQKRFLRSEAHHIDPIFQIGKSGINANMIEQINEALEKRELIKVHILQNNFEDKSDLAQTLSNATNSHLVQQIGSMIVLYKTSVNHKTIELP</sequence>
<dbReference type="AlphaFoldDB" id="A0A0A8HPS7"/>
<dbReference type="PROSITE" id="PS51295">
    <property type="entry name" value="CRM"/>
    <property type="match status" value="1"/>
</dbReference>
<dbReference type="SUPFAM" id="SSF75471">
    <property type="entry name" value="YhbY-like"/>
    <property type="match status" value="1"/>
</dbReference>
<dbReference type="GeneID" id="41073104"/>
<comment type="caution">
    <text evidence="1">The sequence shown here is derived from an EMBL/GenBank/DDBJ whole genome shotgun (WGS) entry which is preliminary data.</text>
</comment>
<protein>
    <submittedName>
        <fullName evidence="1">Ribosome assembly RNA-binding protein YhbY</fullName>
    </submittedName>
</protein>
<dbReference type="PANTHER" id="PTHR40065">
    <property type="entry name" value="RNA-BINDING PROTEIN YHBY"/>
    <property type="match status" value="1"/>
</dbReference>
<dbReference type="GO" id="GO:0003723">
    <property type="term" value="F:RNA binding"/>
    <property type="evidence" value="ECO:0007669"/>
    <property type="project" value="UniProtKB-UniRule"/>
</dbReference>
<proteinExistence type="predicted"/>
<gene>
    <name evidence="1" type="primary">yhbY</name>
    <name evidence="1" type="ORF">BUZ57_04685</name>
</gene>
<dbReference type="KEGG" id="shu:SHYC_06575"/>
<dbReference type="RefSeq" id="WP_039645474.1">
    <property type="nucleotide sequence ID" value="NZ_CP008747.1"/>
</dbReference>
<dbReference type="InterPro" id="IPR035920">
    <property type="entry name" value="YhbY-like_sf"/>
</dbReference>
<organism evidence="1 2">
    <name type="scientific">Staphylococcus hyicus</name>
    <dbReference type="NCBI Taxonomy" id="1284"/>
    <lineage>
        <taxon>Bacteria</taxon>
        <taxon>Bacillati</taxon>
        <taxon>Bacillota</taxon>
        <taxon>Bacilli</taxon>
        <taxon>Bacillales</taxon>
        <taxon>Staphylococcaceae</taxon>
        <taxon>Staphylococcus</taxon>
    </lineage>
</organism>
<evidence type="ECO:0000313" key="1">
    <source>
        <dbReference type="EMBL" id="RIO46413.1"/>
    </source>
</evidence>
<accession>A0A0A8HPS7</accession>
<reference evidence="1 2" key="1">
    <citation type="journal article" date="2016" name="Front. Microbiol.">
        <title>Comprehensive Phylogenetic Analysis of Bovine Non-aureus Staphylococci Species Based on Whole-Genome Sequencing.</title>
        <authorList>
            <person name="Naushad S."/>
            <person name="Barkema H.W."/>
            <person name="Luby C."/>
            <person name="Condas L.A."/>
            <person name="Nobrega D.B."/>
            <person name="Carson D.A."/>
            <person name="De Buck J."/>
        </authorList>
    </citation>
    <scope>NUCLEOTIDE SEQUENCE [LARGE SCALE GENOMIC DNA]</scope>
    <source>
        <strain evidence="1 2">SNUC 5959</strain>
    </source>
</reference>
<dbReference type="Proteomes" id="UP000285625">
    <property type="component" value="Unassembled WGS sequence"/>
</dbReference>
<evidence type="ECO:0000313" key="2">
    <source>
        <dbReference type="Proteomes" id="UP000285625"/>
    </source>
</evidence>
<dbReference type="InterPro" id="IPR017924">
    <property type="entry name" value="RNA-binding_YhbY"/>
</dbReference>
<dbReference type="InterPro" id="IPR051925">
    <property type="entry name" value="RNA-binding_domain"/>
</dbReference>
<name>A0A0A8HPS7_STAHY</name>
<dbReference type="SMART" id="SM01103">
    <property type="entry name" value="CRS1_YhbY"/>
    <property type="match status" value="1"/>
</dbReference>
<dbReference type="HOGENOM" id="CLU_095994_1_2_9"/>
<dbReference type="NCBIfam" id="TIGR00253">
    <property type="entry name" value="RNA_bind_YhbY"/>
    <property type="match status" value="1"/>
</dbReference>
<dbReference type="STRING" id="1284.SHYC_06575"/>
<dbReference type="EMBL" id="QXVO01000010">
    <property type="protein sequence ID" value="RIO46413.1"/>
    <property type="molecule type" value="Genomic_DNA"/>
</dbReference>
<dbReference type="Gene3D" id="3.30.110.60">
    <property type="entry name" value="YhbY-like"/>
    <property type="match status" value="1"/>
</dbReference>